<evidence type="ECO:0000256" key="16">
    <source>
        <dbReference type="ARBA" id="ARBA00034000"/>
    </source>
</evidence>
<dbReference type="SUPFAM" id="SSF53955">
    <property type="entry name" value="Lysozyme-like"/>
    <property type="match status" value="1"/>
</dbReference>
<evidence type="ECO:0000259" key="19">
    <source>
        <dbReference type="Pfam" id="PF00905"/>
    </source>
</evidence>
<comment type="subcellular location">
    <subcellularLocation>
        <location evidence="1">Cell membrane</location>
    </subcellularLocation>
</comment>
<dbReference type="InterPro" id="IPR050396">
    <property type="entry name" value="Glycosyltr_51/Transpeptidase"/>
</dbReference>
<evidence type="ECO:0000256" key="15">
    <source>
        <dbReference type="ARBA" id="ARBA00023316"/>
    </source>
</evidence>
<evidence type="ECO:0000256" key="7">
    <source>
        <dbReference type="ARBA" id="ARBA00022670"/>
    </source>
</evidence>
<evidence type="ECO:0000256" key="13">
    <source>
        <dbReference type="ARBA" id="ARBA00023136"/>
    </source>
</evidence>
<reference evidence="22" key="1">
    <citation type="journal article" date="2019" name="Int. J. Syst. Evol. Microbiol.">
        <title>The Global Catalogue of Microorganisms (GCM) 10K type strain sequencing project: providing services to taxonomists for standard genome sequencing and annotation.</title>
        <authorList>
            <consortium name="The Broad Institute Genomics Platform"/>
            <consortium name="The Broad Institute Genome Sequencing Center for Infectious Disease"/>
            <person name="Wu L."/>
            <person name="Ma J."/>
        </authorList>
    </citation>
    <scope>NUCLEOTIDE SEQUENCE [LARGE SCALE GENOMIC DNA]</scope>
    <source>
        <strain evidence="22">CCUG 56752</strain>
    </source>
</reference>
<keyword evidence="22" id="KW-1185">Reference proteome</keyword>
<protein>
    <submittedName>
        <fullName evidence="21">Penicillin-binding protein 1A</fullName>
    </submittedName>
</protein>
<accession>A0ABW3GMV8</accession>
<dbReference type="Proteomes" id="UP001597049">
    <property type="component" value="Unassembled WGS sequence"/>
</dbReference>
<feature type="domain" description="Penicillin-binding protein transpeptidase" evidence="19">
    <location>
        <begin position="427"/>
        <end position="686"/>
    </location>
</feature>
<feature type="transmembrane region" description="Helical" evidence="18">
    <location>
        <begin position="16"/>
        <end position="41"/>
    </location>
</feature>
<evidence type="ECO:0000256" key="18">
    <source>
        <dbReference type="SAM" id="Phobius"/>
    </source>
</evidence>
<evidence type="ECO:0000256" key="5">
    <source>
        <dbReference type="ARBA" id="ARBA00022475"/>
    </source>
</evidence>
<evidence type="ECO:0000256" key="12">
    <source>
        <dbReference type="ARBA" id="ARBA00022984"/>
    </source>
</evidence>
<dbReference type="InterPro" id="IPR001460">
    <property type="entry name" value="PCN-bd_Tpept"/>
</dbReference>
<evidence type="ECO:0000256" key="2">
    <source>
        <dbReference type="ARBA" id="ARBA00004752"/>
    </source>
</evidence>
<organism evidence="21 22">
    <name type="scientific">Psychroflexus salinarum</name>
    <dbReference type="NCBI Taxonomy" id="546024"/>
    <lineage>
        <taxon>Bacteria</taxon>
        <taxon>Pseudomonadati</taxon>
        <taxon>Bacteroidota</taxon>
        <taxon>Flavobacteriia</taxon>
        <taxon>Flavobacteriales</taxon>
        <taxon>Flavobacteriaceae</taxon>
        <taxon>Psychroflexus</taxon>
    </lineage>
</organism>
<feature type="domain" description="Glycosyl transferase family 51" evidence="20">
    <location>
        <begin position="66"/>
        <end position="244"/>
    </location>
</feature>
<keyword evidence="10" id="KW-0378">Hydrolase</keyword>
<evidence type="ECO:0000259" key="20">
    <source>
        <dbReference type="Pfam" id="PF00912"/>
    </source>
</evidence>
<dbReference type="SUPFAM" id="SSF56601">
    <property type="entry name" value="beta-lactamase/transpeptidase-like"/>
    <property type="match status" value="1"/>
</dbReference>
<keyword evidence="5" id="KW-1003">Cell membrane</keyword>
<keyword evidence="6" id="KW-0121">Carboxypeptidase</keyword>
<evidence type="ECO:0000256" key="10">
    <source>
        <dbReference type="ARBA" id="ARBA00022801"/>
    </source>
</evidence>
<dbReference type="InterPro" id="IPR012338">
    <property type="entry name" value="Beta-lactam/transpept-like"/>
</dbReference>
<dbReference type="PANTHER" id="PTHR32282:SF11">
    <property type="entry name" value="PENICILLIN-BINDING PROTEIN 1B"/>
    <property type="match status" value="1"/>
</dbReference>
<evidence type="ECO:0000256" key="4">
    <source>
        <dbReference type="ARBA" id="ARBA00007739"/>
    </source>
</evidence>
<dbReference type="InterPro" id="IPR036950">
    <property type="entry name" value="PBP_transglycosylase"/>
</dbReference>
<dbReference type="EMBL" id="JBHTIV010000005">
    <property type="protein sequence ID" value="MFD0931810.1"/>
    <property type="molecule type" value="Genomic_DNA"/>
</dbReference>
<keyword evidence="8" id="KW-0328">Glycosyltransferase</keyword>
<evidence type="ECO:0000313" key="22">
    <source>
        <dbReference type="Proteomes" id="UP001597049"/>
    </source>
</evidence>
<evidence type="ECO:0000256" key="17">
    <source>
        <dbReference type="ARBA" id="ARBA00049902"/>
    </source>
</evidence>
<dbReference type="Pfam" id="PF00905">
    <property type="entry name" value="Transpeptidase"/>
    <property type="match status" value="1"/>
</dbReference>
<evidence type="ECO:0000256" key="11">
    <source>
        <dbReference type="ARBA" id="ARBA00022960"/>
    </source>
</evidence>
<sequence>MSKTSSPKKGFRKYILGFWILFFIGILSIVFIFLLASWGALGPMPTFEELENPETNLATEVISADGQTLGKYFKENRTPINYEDLPDHLVNALVATEDERFYSHSGIDARGTLRAAIYLGEKGGASTITQQLSKLLFTDPNKSGTFNRIIQKVKEWVIAIRLEEQYTKNEIITMYLNKFDFLYQAVGIRSASRIYFSKEPIDLTLEESATLVAMLKNPILYNPVKDQFKNNSKQRRNQVLRQMEKNEFITTSVKDSLQKLPLGTNFSPEQHDDGIATYFRAYVQEFMKDWIDDNPKPDGSSFSMYRDGLKIYTTVDFKMQTYAETAVEKHLKKLQKEFNRQNENNTTAPFRDIDASEIEKILQKGMKNSDRFKTMKRRGIAEDSIMATFNRKREMRLFSWEGPIDTLMTPKDSIRYYKSFLNTGMMSMTPQTGEIKAWVGGVNYKFFKYEHVKQAKRQVGSTFKPFVYATAIDQLHLSPCDQYPNTPFTIPKGRHGVTEDWTPSNSGDDYGGVKTLKQALAESINTITARVINKTGPESVISLIDKLGIDTSRIDPVAAIALGTADISVYDMVSAYSTFANKGVYVKPYAIQRIEDKNGTILYQHQPQSRDVLSEESAFVTIKLLEGVTEFGSGRRLRLDSEYAKNTEAYKRAVTGYPYAFENPIAGKTGTTQNQSDGWFIGMVPNLATGVWVGGEDRSVHFPTIAYGQGATLALPIWGMYMKDVYADESLNVSKEEFEKPDDLSIQIDCDESSEEEEDANSKFKIDF</sequence>
<dbReference type="Gene3D" id="3.40.710.10">
    <property type="entry name" value="DD-peptidase/beta-lactamase superfamily"/>
    <property type="match status" value="2"/>
</dbReference>
<evidence type="ECO:0000256" key="14">
    <source>
        <dbReference type="ARBA" id="ARBA00023268"/>
    </source>
</evidence>
<keyword evidence="12" id="KW-0573">Peptidoglycan synthesis</keyword>
<keyword evidence="9" id="KW-0808">Transferase</keyword>
<keyword evidence="18" id="KW-0812">Transmembrane</keyword>
<comment type="similarity">
    <text evidence="3">In the C-terminal section; belongs to the transpeptidase family.</text>
</comment>
<evidence type="ECO:0000256" key="8">
    <source>
        <dbReference type="ARBA" id="ARBA00022676"/>
    </source>
</evidence>
<dbReference type="PANTHER" id="PTHR32282">
    <property type="entry name" value="BINDING PROTEIN TRANSPEPTIDASE, PUTATIVE-RELATED"/>
    <property type="match status" value="1"/>
</dbReference>
<keyword evidence="13 18" id="KW-0472">Membrane</keyword>
<keyword evidence="14" id="KW-0511">Multifunctional enzyme</keyword>
<gene>
    <name evidence="21" type="ORF">ACFQ0R_04270</name>
</gene>
<comment type="catalytic activity">
    <reaction evidence="17">
        <text>[GlcNAc-(1-&gt;4)-Mur2Ac(oyl-L-Ala-gamma-D-Glu-L-Lys-D-Ala-D-Ala)](n)-di-trans,octa-cis-undecaprenyl diphosphate + beta-D-GlcNAc-(1-&gt;4)-Mur2Ac(oyl-L-Ala-gamma-D-Glu-L-Lys-D-Ala-D-Ala)-di-trans,octa-cis-undecaprenyl diphosphate = [GlcNAc-(1-&gt;4)-Mur2Ac(oyl-L-Ala-gamma-D-Glu-L-Lys-D-Ala-D-Ala)](n+1)-di-trans,octa-cis-undecaprenyl diphosphate + di-trans,octa-cis-undecaprenyl diphosphate + H(+)</text>
        <dbReference type="Rhea" id="RHEA:23708"/>
        <dbReference type="Rhea" id="RHEA-COMP:9602"/>
        <dbReference type="Rhea" id="RHEA-COMP:9603"/>
        <dbReference type="ChEBI" id="CHEBI:15378"/>
        <dbReference type="ChEBI" id="CHEBI:58405"/>
        <dbReference type="ChEBI" id="CHEBI:60033"/>
        <dbReference type="ChEBI" id="CHEBI:78435"/>
        <dbReference type="EC" id="2.4.99.28"/>
    </reaction>
</comment>
<comment type="pathway">
    <text evidence="2">Cell wall biogenesis; peptidoglycan biosynthesis.</text>
</comment>
<keyword evidence="11" id="KW-0133">Cell shape</keyword>
<comment type="caution">
    <text evidence="21">The sequence shown here is derived from an EMBL/GenBank/DDBJ whole genome shotgun (WGS) entry which is preliminary data.</text>
</comment>
<evidence type="ECO:0000313" key="21">
    <source>
        <dbReference type="EMBL" id="MFD0931810.1"/>
    </source>
</evidence>
<keyword evidence="18" id="KW-1133">Transmembrane helix</keyword>
<comment type="similarity">
    <text evidence="4">In the N-terminal section; belongs to the glycosyltransferase 51 family.</text>
</comment>
<dbReference type="InterPro" id="IPR001264">
    <property type="entry name" value="Glyco_trans_51"/>
</dbReference>
<keyword evidence="15" id="KW-0961">Cell wall biogenesis/degradation</keyword>
<dbReference type="InterPro" id="IPR023346">
    <property type="entry name" value="Lysozyme-like_dom_sf"/>
</dbReference>
<evidence type="ECO:0000256" key="6">
    <source>
        <dbReference type="ARBA" id="ARBA00022645"/>
    </source>
</evidence>
<keyword evidence="7" id="KW-0645">Protease</keyword>
<dbReference type="Gene3D" id="1.10.3810.10">
    <property type="entry name" value="Biosynthetic peptidoglycan transglycosylase-like"/>
    <property type="match status" value="1"/>
</dbReference>
<evidence type="ECO:0000256" key="3">
    <source>
        <dbReference type="ARBA" id="ARBA00007090"/>
    </source>
</evidence>
<dbReference type="RefSeq" id="WP_379657139.1">
    <property type="nucleotide sequence ID" value="NZ_JBHTIV010000005.1"/>
</dbReference>
<name>A0ABW3GMV8_9FLAO</name>
<dbReference type="Pfam" id="PF00912">
    <property type="entry name" value="Transgly"/>
    <property type="match status" value="1"/>
</dbReference>
<proteinExistence type="inferred from homology"/>
<comment type="catalytic activity">
    <reaction evidence="16">
        <text>Preferential cleavage: (Ac)2-L-Lys-D-Ala-|-D-Ala. Also transpeptidation of peptidyl-alanyl moieties that are N-acyl substituents of D-alanine.</text>
        <dbReference type="EC" id="3.4.16.4"/>
    </reaction>
</comment>
<evidence type="ECO:0000256" key="9">
    <source>
        <dbReference type="ARBA" id="ARBA00022679"/>
    </source>
</evidence>
<evidence type="ECO:0000256" key="1">
    <source>
        <dbReference type="ARBA" id="ARBA00004236"/>
    </source>
</evidence>